<dbReference type="InterPro" id="IPR016047">
    <property type="entry name" value="M23ase_b-sheet_dom"/>
</dbReference>
<dbReference type="InterPro" id="IPR011055">
    <property type="entry name" value="Dup_hybrid_motif"/>
</dbReference>
<feature type="region of interest" description="Disordered" evidence="2">
    <location>
        <begin position="256"/>
        <end position="297"/>
    </location>
</feature>
<dbReference type="Proteomes" id="UP000219669">
    <property type="component" value="Unassembled WGS sequence"/>
</dbReference>
<dbReference type="Pfam" id="PF01551">
    <property type="entry name" value="Peptidase_M23"/>
    <property type="match status" value="1"/>
</dbReference>
<dbReference type="Gene3D" id="6.10.250.3150">
    <property type="match status" value="1"/>
</dbReference>
<evidence type="ECO:0000256" key="1">
    <source>
        <dbReference type="SAM" id="Coils"/>
    </source>
</evidence>
<gene>
    <name evidence="5" type="ORF">SAMN02746062_00138</name>
</gene>
<dbReference type="CDD" id="cd12797">
    <property type="entry name" value="M23_peptidase"/>
    <property type="match status" value="1"/>
</dbReference>
<feature type="chain" id="PRO_5013013048" evidence="3">
    <location>
        <begin position="21"/>
        <end position="439"/>
    </location>
</feature>
<protein>
    <submittedName>
        <fullName evidence="5">Septal ring factor EnvC, activator of murein hydrolases AmiA and AmiB</fullName>
    </submittedName>
</protein>
<reference evidence="5 6" key="1">
    <citation type="submission" date="2017-09" db="EMBL/GenBank/DDBJ databases">
        <authorList>
            <person name="Ehlers B."/>
            <person name="Leendertz F.H."/>
        </authorList>
    </citation>
    <scope>NUCLEOTIDE SEQUENCE [LARGE SCALE GENOMIC DNA]</scope>
    <source>
        <strain evidence="5 6">DSM 16848</strain>
    </source>
</reference>
<dbReference type="RefSeq" id="WP_224446364.1">
    <property type="nucleotide sequence ID" value="NZ_CP083931.1"/>
</dbReference>
<feature type="compositionally biased region" description="Basic and acidic residues" evidence="2">
    <location>
        <begin position="256"/>
        <end position="268"/>
    </location>
</feature>
<organism evidence="5 6">
    <name type="scientific">Alysiella filiformis DSM 16848</name>
    <dbReference type="NCBI Taxonomy" id="1120981"/>
    <lineage>
        <taxon>Bacteria</taxon>
        <taxon>Pseudomonadati</taxon>
        <taxon>Pseudomonadota</taxon>
        <taxon>Betaproteobacteria</taxon>
        <taxon>Neisseriales</taxon>
        <taxon>Neisseriaceae</taxon>
        <taxon>Alysiella</taxon>
    </lineage>
</organism>
<evidence type="ECO:0000256" key="3">
    <source>
        <dbReference type="SAM" id="SignalP"/>
    </source>
</evidence>
<dbReference type="SUPFAM" id="SSF51261">
    <property type="entry name" value="Duplicated hybrid motif"/>
    <property type="match status" value="1"/>
</dbReference>
<dbReference type="PANTHER" id="PTHR21666:SF291">
    <property type="entry name" value="STAGE II SPORULATION PROTEIN Q"/>
    <property type="match status" value="1"/>
</dbReference>
<dbReference type="GO" id="GO:0004222">
    <property type="term" value="F:metalloendopeptidase activity"/>
    <property type="evidence" value="ECO:0007669"/>
    <property type="project" value="TreeGrafter"/>
</dbReference>
<feature type="domain" description="M23ase beta-sheet core" evidence="4">
    <location>
        <begin position="343"/>
        <end position="434"/>
    </location>
</feature>
<keyword evidence="6" id="KW-1185">Reference proteome</keyword>
<evidence type="ECO:0000256" key="2">
    <source>
        <dbReference type="SAM" id="MobiDB-lite"/>
    </source>
</evidence>
<evidence type="ECO:0000313" key="6">
    <source>
        <dbReference type="Proteomes" id="UP000219669"/>
    </source>
</evidence>
<dbReference type="EMBL" id="OCNF01000001">
    <property type="protein sequence ID" value="SOD64975.1"/>
    <property type="molecule type" value="Genomic_DNA"/>
</dbReference>
<keyword evidence="5" id="KW-0378">Hydrolase</keyword>
<feature type="coiled-coil region" evidence="1">
    <location>
        <begin position="42"/>
        <end position="118"/>
    </location>
</feature>
<evidence type="ECO:0000313" key="5">
    <source>
        <dbReference type="EMBL" id="SOD64975.1"/>
    </source>
</evidence>
<dbReference type="Gene3D" id="2.70.70.10">
    <property type="entry name" value="Glucose Permease (Domain IIA)"/>
    <property type="match status" value="1"/>
</dbReference>
<name>A0A286E251_9NEIS</name>
<keyword evidence="3" id="KW-0732">Signal</keyword>
<dbReference type="PANTHER" id="PTHR21666">
    <property type="entry name" value="PEPTIDASE-RELATED"/>
    <property type="match status" value="1"/>
</dbReference>
<proteinExistence type="predicted"/>
<feature type="signal peptide" evidence="3">
    <location>
        <begin position="1"/>
        <end position="20"/>
    </location>
</feature>
<evidence type="ECO:0000259" key="4">
    <source>
        <dbReference type="Pfam" id="PF01551"/>
    </source>
</evidence>
<accession>A0A286E251</accession>
<sequence>MRTKFTVMALAMCLVGGVQAAPEIQFAAPNETASEQKTDTQLKDVKQELFAAQKSLNAKKAQHQRAKQVISQTQIALQQAKAELAQLHQQQKISWQKLQKLQQELSRLQTEVAGTKAQVARLLVNNYKNQQPSAIVLFLQNANAADKSRYLQYSKYINAANDKILQQLAEQQAQLQNQEQQIQAELQKLQKLMAAAKAKVLSLGKSHQLAVSDSLKLTAEIDKQNNQIAHLREDERRLNAILVQIAQQRAAKRKAEAAARAKAAKERALAAQQAAKSQTKNNPSAPAPARPPKGNLTAEDLAISGGEVQNARGFSRLQGTLRKPVSGSIAGRFGQARESGGTWRGIFIATTPASVQSIAAGEVAYVANLRGYGTTVVIDHGDGYMSVYSGLSGVSVGSGSQVAARQSIGTSGTLSAGEQGLYFEIRYRSRAINPLSWVR</sequence>
<dbReference type="AlphaFoldDB" id="A0A286E251"/>
<keyword evidence="1" id="KW-0175">Coiled coil</keyword>
<dbReference type="InterPro" id="IPR050570">
    <property type="entry name" value="Cell_wall_metabolism_enzyme"/>
</dbReference>